<dbReference type="Pfam" id="PF12706">
    <property type="entry name" value="Lactamase_B_2"/>
    <property type="match status" value="1"/>
</dbReference>
<dbReference type="InterPro" id="IPR001279">
    <property type="entry name" value="Metallo-B-lactamas"/>
</dbReference>
<name>A0ABW3KXM7_9BACI</name>
<feature type="domain" description="Metallo-beta-lactamase" evidence="1">
    <location>
        <begin position="50"/>
        <end position="248"/>
    </location>
</feature>
<evidence type="ECO:0000313" key="2">
    <source>
        <dbReference type="EMBL" id="MFD1018646.1"/>
    </source>
</evidence>
<organism evidence="2 3">
    <name type="scientific">Thalassobacillus hwangdonensis</name>
    <dbReference type="NCBI Taxonomy" id="546108"/>
    <lineage>
        <taxon>Bacteria</taxon>
        <taxon>Bacillati</taxon>
        <taxon>Bacillota</taxon>
        <taxon>Bacilli</taxon>
        <taxon>Bacillales</taxon>
        <taxon>Bacillaceae</taxon>
        <taxon>Thalassobacillus</taxon>
    </lineage>
</organism>
<proteinExistence type="predicted"/>
<sequence>MNIEFLGTGGAMSIPRPLCTCKVCIEAREKGVPYSRTGPSIFLHGPDLLIDTPEDSYVQINRSTIREINGVLYSHWHPDHVMGRRVVESISADWRNHPPENDPVDVFLPEQVHNDFDRFLGSGDHFNFFKEQGYATVHKLSDDENIQMSDTTIYPFRLAESYVYGFLIENDGRNVLIIMDELNNWQPPEFMKNIDVAILPAGIFDVHPLTGEILVSPDHPVLKEEATFKETVEVIEKLGAKEVYLTHIEEVNGLSHDTLKVVEEKYAEKGIRFTFAYDTQIISI</sequence>
<accession>A0ABW3KXM7</accession>
<evidence type="ECO:0000259" key="1">
    <source>
        <dbReference type="Pfam" id="PF12706"/>
    </source>
</evidence>
<comment type="caution">
    <text evidence="2">The sequence shown here is derived from an EMBL/GenBank/DDBJ whole genome shotgun (WGS) entry which is preliminary data.</text>
</comment>
<reference evidence="3" key="1">
    <citation type="journal article" date="2019" name="Int. J. Syst. Evol. Microbiol.">
        <title>The Global Catalogue of Microorganisms (GCM) 10K type strain sequencing project: providing services to taxonomists for standard genome sequencing and annotation.</title>
        <authorList>
            <consortium name="The Broad Institute Genomics Platform"/>
            <consortium name="The Broad Institute Genome Sequencing Center for Infectious Disease"/>
            <person name="Wu L."/>
            <person name="Ma J."/>
        </authorList>
    </citation>
    <scope>NUCLEOTIDE SEQUENCE [LARGE SCALE GENOMIC DNA]</scope>
    <source>
        <strain evidence="3">CCUG 56607</strain>
    </source>
</reference>
<dbReference type="RefSeq" id="WP_386057302.1">
    <property type="nucleotide sequence ID" value="NZ_JBHTKL010000001.1"/>
</dbReference>
<dbReference type="PANTHER" id="PTHR42663:SF6">
    <property type="entry name" value="HYDROLASE C777.06C-RELATED"/>
    <property type="match status" value="1"/>
</dbReference>
<dbReference type="InterPro" id="IPR036866">
    <property type="entry name" value="RibonucZ/Hydroxyglut_hydro"/>
</dbReference>
<dbReference type="EMBL" id="JBHTKL010000001">
    <property type="protein sequence ID" value="MFD1018646.1"/>
    <property type="molecule type" value="Genomic_DNA"/>
</dbReference>
<protein>
    <submittedName>
        <fullName evidence="2">MBL fold metallo-hydrolase</fullName>
    </submittedName>
</protein>
<gene>
    <name evidence="2" type="ORF">ACFQ2J_05460</name>
</gene>
<dbReference type="PANTHER" id="PTHR42663">
    <property type="entry name" value="HYDROLASE C777.06C-RELATED-RELATED"/>
    <property type="match status" value="1"/>
</dbReference>
<keyword evidence="3" id="KW-1185">Reference proteome</keyword>
<evidence type="ECO:0000313" key="3">
    <source>
        <dbReference type="Proteomes" id="UP001596990"/>
    </source>
</evidence>
<dbReference type="Proteomes" id="UP001596990">
    <property type="component" value="Unassembled WGS sequence"/>
</dbReference>
<dbReference type="SUPFAM" id="SSF56281">
    <property type="entry name" value="Metallo-hydrolase/oxidoreductase"/>
    <property type="match status" value="1"/>
</dbReference>
<dbReference type="Gene3D" id="3.60.15.10">
    <property type="entry name" value="Ribonuclease Z/Hydroxyacylglutathione hydrolase-like"/>
    <property type="match status" value="1"/>
</dbReference>